<dbReference type="STRING" id="1436961.SAMN05421739_102715"/>
<organism evidence="2 3">
    <name type="scientific">Pontibacter chinhatensis</name>
    <dbReference type="NCBI Taxonomy" id="1436961"/>
    <lineage>
        <taxon>Bacteria</taxon>
        <taxon>Pseudomonadati</taxon>
        <taxon>Bacteroidota</taxon>
        <taxon>Cytophagia</taxon>
        <taxon>Cytophagales</taxon>
        <taxon>Hymenobacteraceae</taxon>
        <taxon>Pontibacter</taxon>
    </lineage>
</organism>
<keyword evidence="1" id="KW-0472">Membrane</keyword>
<keyword evidence="1" id="KW-0812">Transmembrane</keyword>
<dbReference type="AlphaFoldDB" id="A0A1I2SBT5"/>
<dbReference type="EMBL" id="FOOT01000002">
    <property type="protein sequence ID" value="SFG50325.1"/>
    <property type="molecule type" value="Genomic_DNA"/>
</dbReference>
<evidence type="ECO:0000313" key="3">
    <source>
        <dbReference type="Proteomes" id="UP000198724"/>
    </source>
</evidence>
<keyword evidence="1" id="KW-1133">Transmembrane helix</keyword>
<protein>
    <submittedName>
        <fullName evidence="2">Uncharacterized protein</fullName>
    </submittedName>
</protein>
<dbReference type="OrthoDB" id="9835906at2"/>
<feature type="transmembrane region" description="Helical" evidence="1">
    <location>
        <begin position="82"/>
        <end position="103"/>
    </location>
</feature>
<keyword evidence="3" id="KW-1185">Reference proteome</keyword>
<sequence>MSDIIIRSKFSKEETSRRLKQVFSKGNMYDVELQVLHGEYYLTSENQAPVFDKRGLDSLFVQFRIKEDLGQVSVHLTPQTRALSIAMGTMFLTLVWILLFAISMAEKRWLGIEAYGIGIGITLILLLIAKLGRRKEKSVIAKIKEELEPQL</sequence>
<dbReference type="RefSeq" id="WP_092100191.1">
    <property type="nucleotide sequence ID" value="NZ_FOOT01000002.1"/>
</dbReference>
<evidence type="ECO:0000256" key="1">
    <source>
        <dbReference type="SAM" id="Phobius"/>
    </source>
</evidence>
<accession>A0A1I2SBT5</accession>
<name>A0A1I2SBT5_9BACT</name>
<proteinExistence type="predicted"/>
<feature type="transmembrane region" description="Helical" evidence="1">
    <location>
        <begin position="109"/>
        <end position="129"/>
    </location>
</feature>
<reference evidence="3" key="1">
    <citation type="submission" date="2016-10" db="EMBL/GenBank/DDBJ databases">
        <authorList>
            <person name="Varghese N."/>
            <person name="Submissions S."/>
        </authorList>
    </citation>
    <scope>NUCLEOTIDE SEQUENCE [LARGE SCALE GENOMIC DNA]</scope>
    <source>
        <strain evidence="3">LP51</strain>
    </source>
</reference>
<evidence type="ECO:0000313" key="2">
    <source>
        <dbReference type="EMBL" id="SFG50325.1"/>
    </source>
</evidence>
<dbReference type="Proteomes" id="UP000198724">
    <property type="component" value="Unassembled WGS sequence"/>
</dbReference>
<gene>
    <name evidence="2" type="ORF">SAMN05421739_102715</name>
</gene>